<name>A0A362X278_9FLAO</name>
<dbReference type="PANTHER" id="PTHR33619">
    <property type="entry name" value="POLYSACCHARIDE EXPORT PROTEIN GFCE-RELATED"/>
    <property type="match status" value="1"/>
</dbReference>
<dbReference type="Gene3D" id="3.10.560.10">
    <property type="entry name" value="Outer membrane lipoprotein wza domain like"/>
    <property type="match status" value="1"/>
</dbReference>
<dbReference type="InterPro" id="IPR049712">
    <property type="entry name" value="Poly_export"/>
</dbReference>
<comment type="caution">
    <text evidence="5">The sequence shown here is derived from an EMBL/GenBank/DDBJ whole genome shotgun (WGS) entry which is preliminary data.</text>
</comment>
<dbReference type="Proteomes" id="UP000251545">
    <property type="component" value="Unassembled WGS sequence"/>
</dbReference>
<dbReference type="GO" id="GO:0015159">
    <property type="term" value="F:polysaccharide transmembrane transporter activity"/>
    <property type="evidence" value="ECO:0007669"/>
    <property type="project" value="InterPro"/>
</dbReference>
<dbReference type="InterPro" id="IPR003715">
    <property type="entry name" value="Poly_export_N"/>
</dbReference>
<keyword evidence="2" id="KW-0812">Transmembrane</keyword>
<dbReference type="Pfam" id="PF10531">
    <property type="entry name" value="SLBB"/>
    <property type="match status" value="1"/>
</dbReference>
<evidence type="ECO:0000256" key="2">
    <source>
        <dbReference type="SAM" id="Phobius"/>
    </source>
</evidence>
<dbReference type="RefSeq" id="WP_105473936.1">
    <property type="nucleotide sequence ID" value="NZ_PVEO01000006.1"/>
</dbReference>
<evidence type="ECO:0000313" key="6">
    <source>
        <dbReference type="Proteomes" id="UP000251545"/>
    </source>
</evidence>
<feature type="domain" description="Polysaccharide export protein N-terminal" evidence="3">
    <location>
        <begin position="56"/>
        <end position="140"/>
    </location>
</feature>
<gene>
    <name evidence="5" type="ORF">CLV33_10628</name>
</gene>
<organism evidence="5 6">
    <name type="scientific">Jejuia pallidilutea</name>
    <dbReference type="NCBI Taxonomy" id="504487"/>
    <lineage>
        <taxon>Bacteria</taxon>
        <taxon>Pseudomonadati</taxon>
        <taxon>Bacteroidota</taxon>
        <taxon>Flavobacteriia</taxon>
        <taxon>Flavobacteriales</taxon>
        <taxon>Flavobacteriaceae</taxon>
        <taxon>Jejuia</taxon>
    </lineage>
</organism>
<feature type="domain" description="Soluble ligand binding" evidence="4">
    <location>
        <begin position="145"/>
        <end position="192"/>
    </location>
</feature>
<evidence type="ECO:0000256" key="1">
    <source>
        <dbReference type="ARBA" id="ARBA00022729"/>
    </source>
</evidence>
<protein>
    <submittedName>
        <fullName evidence="5">Polysaccharide export outer membrane protein</fullName>
    </submittedName>
</protein>
<sequence>MCILLYFKGIKNPVFIYGILIFLMFSCGSSKKVVYFQNAKDFETMVDTDTFVPKFKVNDIVSINVSAFDPETVRPFSLYAGNPNVGRAEAIDYLVDIDGNIDFPVLGKIKLLGLTVEEAKDLFKDKLKDYLKDPIINIRILNFRISILGEVRRPGVYSVSGERITILEAIGMAGDLTIKGKRENIMVIRDFNGAKTYSRIDLTSKEIFNSPVYYLTQNDVVYVQPNKSAVSSAFIDSRTSTAISVASILITSTIILLTRN</sequence>
<dbReference type="EMBL" id="PVEO01000006">
    <property type="protein sequence ID" value="PQV47709.1"/>
    <property type="molecule type" value="Genomic_DNA"/>
</dbReference>
<proteinExistence type="predicted"/>
<dbReference type="Gene3D" id="3.30.1950.10">
    <property type="entry name" value="wza like domain"/>
    <property type="match status" value="1"/>
</dbReference>
<keyword evidence="2" id="KW-0472">Membrane</keyword>
<evidence type="ECO:0000313" key="5">
    <source>
        <dbReference type="EMBL" id="PQV47709.1"/>
    </source>
</evidence>
<dbReference type="AlphaFoldDB" id="A0A362X278"/>
<dbReference type="InterPro" id="IPR019554">
    <property type="entry name" value="Soluble_ligand-bd"/>
</dbReference>
<reference evidence="5 6" key="1">
    <citation type="submission" date="2018-02" db="EMBL/GenBank/DDBJ databases">
        <title>Genomic Encyclopedia of Archaeal and Bacterial Type Strains, Phase II (KMG-II): from individual species to whole genera.</title>
        <authorList>
            <person name="Goeker M."/>
        </authorList>
    </citation>
    <scope>NUCLEOTIDE SEQUENCE [LARGE SCALE GENOMIC DNA]</scope>
    <source>
        <strain evidence="5 6">DSM 21165</strain>
    </source>
</reference>
<dbReference type="PANTHER" id="PTHR33619:SF3">
    <property type="entry name" value="POLYSACCHARIDE EXPORT PROTEIN GFCE-RELATED"/>
    <property type="match status" value="1"/>
</dbReference>
<keyword evidence="1" id="KW-0732">Signal</keyword>
<evidence type="ECO:0000259" key="4">
    <source>
        <dbReference type="Pfam" id="PF10531"/>
    </source>
</evidence>
<keyword evidence="2" id="KW-1133">Transmembrane helix</keyword>
<feature type="transmembrane region" description="Helical" evidence="2">
    <location>
        <begin position="14"/>
        <end position="35"/>
    </location>
</feature>
<dbReference type="Pfam" id="PF02563">
    <property type="entry name" value="Poly_export"/>
    <property type="match status" value="1"/>
</dbReference>
<accession>A0A362X278</accession>
<evidence type="ECO:0000259" key="3">
    <source>
        <dbReference type="Pfam" id="PF02563"/>
    </source>
</evidence>